<organism evidence="7 8">
    <name type="scientific">Rhodococcus gordoniae</name>
    <dbReference type="NCBI Taxonomy" id="223392"/>
    <lineage>
        <taxon>Bacteria</taxon>
        <taxon>Bacillati</taxon>
        <taxon>Actinomycetota</taxon>
        <taxon>Actinomycetes</taxon>
        <taxon>Mycobacteriales</taxon>
        <taxon>Nocardiaceae</taxon>
        <taxon>Rhodococcus</taxon>
    </lineage>
</organism>
<feature type="domain" description="DUF202" evidence="6">
    <location>
        <begin position="4"/>
        <end position="61"/>
    </location>
</feature>
<dbReference type="GO" id="GO:0012505">
    <property type="term" value="C:endomembrane system"/>
    <property type="evidence" value="ECO:0007669"/>
    <property type="project" value="UniProtKB-SubCell"/>
</dbReference>
<dbReference type="InterPro" id="IPR003807">
    <property type="entry name" value="DUF202"/>
</dbReference>
<dbReference type="AlphaFoldDB" id="A0A379PPS6"/>
<keyword evidence="8" id="KW-1185">Reference proteome</keyword>
<feature type="transmembrane region" description="Helical" evidence="5">
    <location>
        <begin position="15"/>
        <end position="35"/>
    </location>
</feature>
<keyword evidence="4 5" id="KW-0472">Membrane</keyword>
<comment type="subcellular location">
    <subcellularLocation>
        <location evidence="1">Endomembrane system</location>
        <topology evidence="1">Multi-pass membrane protein</topology>
    </subcellularLocation>
</comment>
<evidence type="ECO:0000256" key="3">
    <source>
        <dbReference type="ARBA" id="ARBA00022989"/>
    </source>
</evidence>
<evidence type="ECO:0000313" key="7">
    <source>
        <dbReference type="EMBL" id="SUF09022.1"/>
    </source>
</evidence>
<reference evidence="7 8" key="1">
    <citation type="submission" date="2018-06" db="EMBL/GenBank/DDBJ databases">
        <authorList>
            <consortium name="Pathogen Informatics"/>
            <person name="Doyle S."/>
        </authorList>
    </citation>
    <scope>NUCLEOTIDE SEQUENCE [LARGE SCALE GENOMIC DNA]</scope>
    <source>
        <strain evidence="7 8">NCTC13296</strain>
    </source>
</reference>
<dbReference type="Pfam" id="PF02656">
    <property type="entry name" value="DUF202"/>
    <property type="match status" value="1"/>
</dbReference>
<evidence type="ECO:0000313" key="8">
    <source>
        <dbReference type="Proteomes" id="UP000254569"/>
    </source>
</evidence>
<dbReference type="RefSeq" id="WP_064063674.1">
    <property type="nucleotide sequence ID" value="NZ_LPZN01000017.1"/>
</dbReference>
<evidence type="ECO:0000256" key="5">
    <source>
        <dbReference type="SAM" id="Phobius"/>
    </source>
</evidence>
<gene>
    <name evidence="7" type="ORF">NCTC13296_04219</name>
</gene>
<evidence type="ECO:0000259" key="6">
    <source>
        <dbReference type="Pfam" id="PF02656"/>
    </source>
</evidence>
<dbReference type="Proteomes" id="UP000254569">
    <property type="component" value="Unassembled WGS sequence"/>
</dbReference>
<evidence type="ECO:0000256" key="4">
    <source>
        <dbReference type="ARBA" id="ARBA00023136"/>
    </source>
</evidence>
<dbReference type="OrthoDB" id="3701077at2"/>
<keyword evidence="2 5" id="KW-0812">Transmembrane</keyword>
<protein>
    <recommendedName>
        <fullName evidence="6">DUF202 domain-containing protein</fullName>
    </recommendedName>
</protein>
<evidence type="ECO:0000256" key="1">
    <source>
        <dbReference type="ARBA" id="ARBA00004127"/>
    </source>
</evidence>
<evidence type="ECO:0000256" key="2">
    <source>
        <dbReference type="ARBA" id="ARBA00022692"/>
    </source>
</evidence>
<feature type="transmembrane region" description="Helical" evidence="5">
    <location>
        <begin position="74"/>
        <end position="101"/>
    </location>
</feature>
<proteinExistence type="predicted"/>
<dbReference type="EMBL" id="UGVI01000002">
    <property type="protein sequence ID" value="SUF09022.1"/>
    <property type="molecule type" value="Genomic_DNA"/>
</dbReference>
<accession>A0A379PPS6</accession>
<name>A0A379PPS6_9NOCA</name>
<feature type="transmembrane region" description="Helical" evidence="5">
    <location>
        <begin position="42"/>
        <end position="62"/>
    </location>
</feature>
<sequence length="103" mass="10927">MTGDPGLQPQRTALAWQRTGLAVGVTYTILVLAIIRHLAVPLAMVVLLIGTAFLGLAARRFPTGRDRTVETLQVWPVLVATTTFAVIAAVIGSTLAAWSAFGR</sequence>
<keyword evidence="3 5" id="KW-1133">Transmembrane helix</keyword>